<dbReference type="Pfam" id="PF00248">
    <property type="entry name" value="Aldo_ket_red"/>
    <property type="match status" value="1"/>
</dbReference>
<reference evidence="2" key="1">
    <citation type="submission" date="2021-02" db="EMBL/GenBank/DDBJ databases">
        <title>Natronogracilivirga saccharolytica gen. nov. sp. nov. a new anaerobic, haloalkiliphilic carbohydrate-fermenting bacterium from soda lake and proposing of Cyclonatronumiaceae fam. nov. in the phylum Balneolaeota.</title>
        <authorList>
            <person name="Zhilina T.N."/>
            <person name="Sorokin D.Y."/>
            <person name="Zavarzina D.G."/>
            <person name="Toshchakov S.V."/>
            <person name="Kublanov I.V."/>
        </authorList>
    </citation>
    <scope>NUCLEOTIDE SEQUENCE</scope>
    <source>
        <strain evidence="2">Z-1702</strain>
    </source>
</reference>
<evidence type="ECO:0000259" key="1">
    <source>
        <dbReference type="Pfam" id="PF00248"/>
    </source>
</evidence>
<feature type="domain" description="NADP-dependent oxidoreductase" evidence="1">
    <location>
        <begin position="18"/>
        <end position="317"/>
    </location>
</feature>
<sequence>MSMKYRPFGNTDLMVSEVGFGAWAIGGPAMAGNIPIGWGNVDDQVSREALKEAHRQGVNFYDTADFYGLGHSEKLIGEVFGNRDDVIIASKVGHRLKDDGVIQVDYSKKYVIEACNESLQRLQRDTIDLYQLHTAKVADLENGECLEALDKLQQEGKIRYWGLSLHTFEPEPEAEFILSHELGNGFQLVLNILNQQSVPLLDKAAKQGMGVIARMPLQFGVLTGKFTKETRFGPDDHRSFRLPPDILGRTLDALEKVWPLTEKYGCSKTELSLSFILSFDAVSTVIPGIKTPHQARENTSGIVRLSDEDRDYITSLYEDLFKPVLVQK</sequence>
<keyword evidence="3" id="KW-1185">Reference proteome</keyword>
<dbReference type="PANTHER" id="PTHR43312:SF1">
    <property type="entry name" value="NADP-DEPENDENT OXIDOREDUCTASE DOMAIN-CONTAINING PROTEIN"/>
    <property type="match status" value="1"/>
</dbReference>
<gene>
    <name evidence="2" type="ORF">NATSA_04065</name>
</gene>
<dbReference type="AlphaFoldDB" id="A0A8J7RQ40"/>
<dbReference type="InterPro" id="IPR053135">
    <property type="entry name" value="AKR2_Oxidoreductase"/>
</dbReference>
<evidence type="ECO:0000313" key="3">
    <source>
        <dbReference type="Proteomes" id="UP000673975"/>
    </source>
</evidence>
<dbReference type="PANTHER" id="PTHR43312">
    <property type="entry name" value="D-THREO-ALDOSE 1-DEHYDROGENASE"/>
    <property type="match status" value="1"/>
</dbReference>
<dbReference type="Proteomes" id="UP000673975">
    <property type="component" value="Unassembled WGS sequence"/>
</dbReference>
<dbReference type="Gene3D" id="3.20.20.100">
    <property type="entry name" value="NADP-dependent oxidoreductase domain"/>
    <property type="match status" value="1"/>
</dbReference>
<accession>A0A8J7RQ40</accession>
<dbReference type="InterPro" id="IPR036812">
    <property type="entry name" value="NAD(P)_OxRdtase_dom_sf"/>
</dbReference>
<evidence type="ECO:0000313" key="2">
    <source>
        <dbReference type="EMBL" id="MBP3191834.1"/>
    </source>
</evidence>
<dbReference type="EMBL" id="JAFIDN010000002">
    <property type="protein sequence ID" value="MBP3191834.1"/>
    <property type="molecule type" value="Genomic_DNA"/>
</dbReference>
<dbReference type="InterPro" id="IPR023210">
    <property type="entry name" value="NADP_OxRdtase_dom"/>
</dbReference>
<name>A0A8J7RQ40_9BACT</name>
<protein>
    <submittedName>
        <fullName evidence="2">Aldo/keto reductase</fullName>
    </submittedName>
</protein>
<dbReference type="CDD" id="cd19086">
    <property type="entry name" value="AKR_AKR11C1"/>
    <property type="match status" value="1"/>
</dbReference>
<organism evidence="2 3">
    <name type="scientific">Natronogracilivirga saccharolytica</name>
    <dbReference type="NCBI Taxonomy" id="2812953"/>
    <lineage>
        <taxon>Bacteria</taxon>
        <taxon>Pseudomonadati</taxon>
        <taxon>Balneolota</taxon>
        <taxon>Balneolia</taxon>
        <taxon>Balneolales</taxon>
        <taxon>Cyclonatronaceae</taxon>
        <taxon>Natronogracilivirga</taxon>
    </lineage>
</organism>
<comment type="caution">
    <text evidence="2">The sequence shown here is derived from an EMBL/GenBank/DDBJ whole genome shotgun (WGS) entry which is preliminary data.</text>
</comment>
<proteinExistence type="predicted"/>
<dbReference type="SUPFAM" id="SSF51430">
    <property type="entry name" value="NAD(P)-linked oxidoreductase"/>
    <property type="match status" value="1"/>
</dbReference>